<keyword evidence="4 7" id="KW-0812">Transmembrane</keyword>
<dbReference type="EC" id="1.4.1.9" evidence="8"/>
<feature type="transmembrane region" description="Helical" evidence="7">
    <location>
        <begin position="134"/>
        <end position="153"/>
    </location>
</feature>
<evidence type="ECO:0000313" key="9">
    <source>
        <dbReference type="EMBL" id="GAP27965.1"/>
    </source>
</evidence>
<feature type="transmembrane region" description="Helical" evidence="7">
    <location>
        <begin position="44"/>
        <end position="62"/>
    </location>
</feature>
<feature type="transmembrane region" description="Helical" evidence="7">
    <location>
        <begin position="68"/>
        <end position="87"/>
    </location>
</feature>
<keyword evidence="10" id="KW-1185">Reference proteome</keyword>
<evidence type="ECO:0000256" key="4">
    <source>
        <dbReference type="ARBA" id="ARBA00022692"/>
    </source>
</evidence>
<proteinExistence type="predicted"/>
<reference evidence="9 10" key="2">
    <citation type="journal article" date="2016" name="Genome Announc.">
        <title>Draft Genome Sequence of Erythromycin- and Oxytetracycline-Sensitive Nocardia seriolae Strain U-1 (NBRC 110359).</title>
        <authorList>
            <person name="Imajoh M."/>
            <person name="Sukeda M."/>
            <person name="Shimizu M."/>
            <person name="Yamane J."/>
            <person name="Ohnishi K."/>
            <person name="Oshima S."/>
        </authorList>
    </citation>
    <scope>NUCLEOTIDE SEQUENCE [LARGE SCALE GENOMIC DNA]</scope>
    <source>
        <strain evidence="9 10">U-1</strain>
    </source>
</reference>
<comment type="subcellular location">
    <subcellularLocation>
        <location evidence="1">Cell membrane</location>
        <topology evidence="1">Multi-pass membrane protein</topology>
    </subcellularLocation>
</comment>
<organism evidence="8 11">
    <name type="scientific">Nocardia seriolae</name>
    <dbReference type="NCBI Taxonomy" id="37332"/>
    <lineage>
        <taxon>Bacteria</taxon>
        <taxon>Bacillati</taxon>
        <taxon>Actinomycetota</taxon>
        <taxon>Actinomycetes</taxon>
        <taxon>Mycobacteriales</taxon>
        <taxon>Nocardiaceae</taxon>
        <taxon>Nocardia</taxon>
    </lineage>
</organism>
<dbReference type="SUPFAM" id="SSF103473">
    <property type="entry name" value="MFS general substrate transporter"/>
    <property type="match status" value="1"/>
</dbReference>
<dbReference type="Pfam" id="PF05977">
    <property type="entry name" value="MFS_3"/>
    <property type="match status" value="1"/>
</dbReference>
<dbReference type="EMBL" id="CP017839">
    <property type="protein sequence ID" value="APA98232.1"/>
    <property type="molecule type" value="Genomic_DNA"/>
</dbReference>
<keyword evidence="8" id="KW-0560">Oxidoreductase</keyword>
<evidence type="ECO:0000256" key="3">
    <source>
        <dbReference type="ARBA" id="ARBA00022475"/>
    </source>
</evidence>
<dbReference type="PANTHER" id="PTHR23513:SF11">
    <property type="entry name" value="STAPHYLOFERRIN A TRANSPORTER"/>
    <property type="match status" value="1"/>
</dbReference>
<keyword evidence="5 7" id="KW-1133">Transmembrane helix</keyword>
<dbReference type="KEGG" id="nsr:NS506_04184"/>
<dbReference type="InterPro" id="IPR036259">
    <property type="entry name" value="MFS_trans_sf"/>
</dbReference>
<dbReference type="PANTHER" id="PTHR23513">
    <property type="entry name" value="INTEGRAL MEMBRANE EFFLUX PROTEIN-RELATED"/>
    <property type="match status" value="1"/>
</dbReference>
<dbReference type="InterPro" id="IPR010290">
    <property type="entry name" value="TM_effector"/>
</dbReference>
<keyword evidence="3" id="KW-1003">Cell membrane</keyword>
<dbReference type="EMBL" id="BBYQ01000025">
    <property type="protein sequence ID" value="GAP27965.1"/>
    <property type="molecule type" value="Genomic_DNA"/>
</dbReference>
<dbReference type="Proteomes" id="UP000180166">
    <property type="component" value="Chromosome"/>
</dbReference>
<evidence type="ECO:0000256" key="7">
    <source>
        <dbReference type="SAM" id="Phobius"/>
    </source>
</evidence>
<name>A0ABC8AWT6_9NOCA</name>
<reference evidence="10" key="1">
    <citation type="submission" date="2015-07" db="EMBL/GenBank/DDBJ databases">
        <title>Nocardia seriolae U-1 whole genome shotgun sequence.</title>
        <authorList>
            <person name="Imajoh M."/>
            <person name="Fukumoto Y."/>
            <person name="Sukeda M."/>
            <person name="Yamane J."/>
            <person name="Yamasaki K."/>
            <person name="Shimizu M."/>
            <person name="Ohnishi K."/>
            <person name="Oshima S."/>
        </authorList>
    </citation>
    <scope>NUCLEOTIDE SEQUENCE [LARGE SCALE GENOMIC DNA]</scope>
    <source>
        <strain evidence="10">U-1</strain>
    </source>
</reference>
<dbReference type="GO" id="GO:0050049">
    <property type="term" value="F:L-leucine dehydrogenase activity"/>
    <property type="evidence" value="ECO:0007669"/>
    <property type="project" value="UniProtKB-EC"/>
</dbReference>
<feature type="transmembrane region" description="Helical" evidence="7">
    <location>
        <begin position="12"/>
        <end position="32"/>
    </location>
</feature>
<reference evidence="8 11" key="3">
    <citation type="submission" date="2016-10" db="EMBL/GenBank/DDBJ databases">
        <title>Genome sequence of Nocardia seriolae strain EM150506, isolated from Anguila japonica.</title>
        <authorList>
            <person name="Han H.-J."/>
        </authorList>
    </citation>
    <scope>NUCLEOTIDE SEQUENCE [LARGE SCALE GENOMIC DNA]</scope>
    <source>
        <strain evidence="8 11">EM150506</strain>
    </source>
</reference>
<evidence type="ECO:0000313" key="8">
    <source>
        <dbReference type="EMBL" id="APA98232.1"/>
    </source>
</evidence>
<gene>
    <name evidence="8" type="ORF">NS506_04184</name>
    <name evidence="9" type="ORF">NSK11_contig00025-0047</name>
</gene>
<accession>A0ABC8AWT6</accession>
<dbReference type="Proteomes" id="UP000037179">
    <property type="component" value="Unassembled WGS sequence"/>
</dbReference>
<dbReference type="AlphaFoldDB" id="A0ABC8AWT6"/>
<evidence type="ECO:0000313" key="10">
    <source>
        <dbReference type="Proteomes" id="UP000037179"/>
    </source>
</evidence>
<dbReference type="InterPro" id="IPR011008">
    <property type="entry name" value="Dimeric_a/b-barrel"/>
</dbReference>
<evidence type="ECO:0000256" key="5">
    <source>
        <dbReference type="ARBA" id="ARBA00022989"/>
    </source>
</evidence>
<sequence length="285" mass="30857">MVAHARLGLSSSGYGILLGALGIGAVLGATQVARLRRWLQPTRLLAVSALAFGVATLGAAVLTDLAPMLLLLVIGGVGWMSAMSTMNSTMQLLLPGWVRARGLSVYQLVFMGGQAVGSLVWGLIAAAVGTEQTLLLAAALLAACALSTLWWPVRVASVDTTPSAHWPEPSLVFEPAPADGPVMVLSTYRVPPENADEFIDAMARVGRSRQRTGAMEWRLFRDVGHEDRYIEAFVVRSWEEHMHQHQVRLTALDRRAEERVEEFTLGEGRTMHLIAVGPTRGNHHP</sequence>
<dbReference type="GO" id="GO:0005886">
    <property type="term" value="C:plasma membrane"/>
    <property type="evidence" value="ECO:0007669"/>
    <property type="project" value="UniProtKB-SubCell"/>
</dbReference>
<evidence type="ECO:0000313" key="11">
    <source>
        <dbReference type="Proteomes" id="UP000180166"/>
    </source>
</evidence>
<dbReference type="Gene3D" id="1.20.1250.20">
    <property type="entry name" value="MFS general substrate transporter like domains"/>
    <property type="match status" value="1"/>
</dbReference>
<evidence type="ECO:0000256" key="6">
    <source>
        <dbReference type="ARBA" id="ARBA00023136"/>
    </source>
</evidence>
<protein>
    <submittedName>
        <fullName evidence="8">Leucine dehydrogenase</fullName>
        <ecNumber evidence="8">1.4.1.9</ecNumber>
    </submittedName>
    <submittedName>
        <fullName evidence="9">MFS transporter</fullName>
    </submittedName>
</protein>
<evidence type="ECO:0000256" key="2">
    <source>
        <dbReference type="ARBA" id="ARBA00022448"/>
    </source>
</evidence>
<feature type="transmembrane region" description="Helical" evidence="7">
    <location>
        <begin position="108"/>
        <end position="128"/>
    </location>
</feature>
<keyword evidence="2" id="KW-0813">Transport</keyword>
<keyword evidence="6 7" id="KW-0472">Membrane</keyword>
<evidence type="ECO:0000256" key="1">
    <source>
        <dbReference type="ARBA" id="ARBA00004651"/>
    </source>
</evidence>
<dbReference type="SUPFAM" id="SSF54909">
    <property type="entry name" value="Dimeric alpha+beta barrel"/>
    <property type="match status" value="1"/>
</dbReference>